<name>A0A221S417_9VIRU</name>
<dbReference type="Gene3D" id="2.30.33.40">
    <property type="entry name" value="GroES chaperonin"/>
    <property type="match status" value="1"/>
</dbReference>
<reference evidence="2" key="1">
    <citation type="submission" date="2016-03" db="EMBL/GenBank/DDBJ databases">
        <title>Novel chaperonins are prevalent in the virioplankton and link to viral biology and ecology.</title>
        <authorList>
            <person name="Marine R.L."/>
            <person name="Nasko D.J."/>
            <person name="Polson S.W."/>
            <person name="Wommack K.E."/>
        </authorList>
    </citation>
    <scope>NUCLEOTIDE SEQUENCE</scope>
</reference>
<protein>
    <submittedName>
        <fullName evidence="2">Co-chaperonin GroES</fullName>
    </submittedName>
</protein>
<dbReference type="InterPro" id="IPR037124">
    <property type="entry name" value="Chaperonin_GroES_sf"/>
</dbReference>
<sequence>MAKLKFKPTRDWVVFASPRVEKTDSGIHLVGAAQKAVSTNIVEVLAAGPECQMVKEGDTVLVHPESGALIIHLDEGEFACVNEFQIVGVIPKLI</sequence>
<gene>
    <name evidence="2" type="primary">groES</name>
</gene>
<dbReference type="InterPro" id="IPR020818">
    <property type="entry name" value="Chaperonin_GroES"/>
</dbReference>
<dbReference type="EMBL" id="KU971047">
    <property type="protein sequence ID" value="ASN63641.1"/>
    <property type="molecule type" value="Genomic_DNA"/>
</dbReference>
<organism evidence="2">
    <name type="scientific">uncultured virus</name>
    <dbReference type="NCBI Taxonomy" id="340016"/>
    <lineage>
        <taxon>Viruses</taxon>
        <taxon>environmental samples</taxon>
    </lineage>
</organism>
<dbReference type="SUPFAM" id="SSF50129">
    <property type="entry name" value="GroES-like"/>
    <property type="match status" value="1"/>
</dbReference>
<dbReference type="GO" id="GO:0005524">
    <property type="term" value="F:ATP binding"/>
    <property type="evidence" value="ECO:0007669"/>
    <property type="project" value="InterPro"/>
</dbReference>
<accession>A0A221S417</accession>
<proteinExistence type="predicted"/>
<keyword evidence="1" id="KW-0143">Chaperone</keyword>
<dbReference type="Pfam" id="PF00166">
    <property type="entry name" value="Cpn10"/>
    <property type="match status" value="1"/>
</dbReference>
<dbReference type="SMART" id="SM00883">
    <property type="entry name" value="Cpn10"/>
    <property type="match status" value="1"/>
</dbReference>
<dbReference type="InterPro" id="IPR011032">
    <property type="entry name" value="GroES-like_sf"/>
</dbReference>
<dbReference type="GO" id="GO:0044183">
    <property type="term" value="F:protein folding chaperone"/>
    <property type="evidence" value="ECO:0007669"/>
    <property type="project" value="InterPro"/>
</dbReference>
<evidence type="ECO:0000256" key="1">
    <source>
        <dbReference type="ARBA" id="ARBA00023186"/>
    </source>
</evidence>
<evidence type="ECO:0000313" key="2">
    <source>
        <dbReference type="EMBL" id="ASN63641.1"/>
    </source>
</evidence>